<evidence type="ECO:0000313" key="2">
    <source>
        <dbReference type="Proteomes" id="UP000269221"/>
    </source>
</evidence>
<organism evidence="1 2">
    <name type="scientific">Hirundo rustica rustica</name>
    <dbReference type="NCBI Taxonomy" id="333673"/>
    <lineage>
        <taxon>Eukaryota</taxon>
        <taxon>Metazoa</taxon>
        <taxon>Chordata</taxon>
        <taxon>Craniata</taxon>
        <taxon>Vertebrata</taxon>
        <taxon>Euteleostomi</taxon>
        <taxon>Archelosauria</taxon>
        <taxon>Archosauria</taxon>
        <taxon>Dinosauria</taxon>
        <taxon>Saurischia</taxon>
        <taxon>Theropoda</taxon>
        <taxon>Coelurosauria</taxon>
        <taxon>Aves</taxon>
        <taxon>Neognathae</taxon>
        <taxon>Neoaves</taxon>
        <taxon>Telluraves</taxon>
        <taxon>Australaves</taxon>
        <taxon>Passeriformes</taxon>
        <taxon>Sylvioidea</taxon>
        <taxon>Hirundinidae</taxon>
        <taxon>Hirundo</taxon>
    </lineage>
</organism>
<dbReference type="EMBL" id="QRBI01000104">
    <property type="protein sequence ID" value="RMC15604.1"/>
    <property type="molecule type" value="Genomic_DNA"/>
</dbReference>
<reference evidence="1 2" key="1">
    <citation type="submission" date="2018-07" db="EMBL/GenBank/DDBJ databases">
        <title>A high quality draft genome assembly of the barn swallow (H. rustica rustica).</title>
        <authorList>
            <person name="Formenti G."/>
            <person name="Chiara M."/>
            <person name="Poveda L."/>
            <person name="Francoijs K.-J."/>
            <person name="Bonisoli-Alquati A."/>
            <person name="Canova L."/>
            <person name="Gianfranceschi L."/>
            <person name="Horner D.S."/>
            <person name="Saino N."/>
        </authorList>
    </citation>
    <scope>NUCLEOTIDE SEQUENCE [LARGE SCALE GENOMIC DNA]</scope>
    <source>
        <strain evidence="1">Chelidonia</strain>
        <tissue evidence="1">Blood</tissue>
    </source>
</reference>
<comment type="caution">
    <text evidence="1">The sequence shown here is derived from an EMBL/GenBank/DDBJ whole genome shotgun (WGS) entry which is preliminary data.</text>
</comment>
<evidence type="ECO:0000313" key="1">
    <source>
        <dbReference type="EMBL" id="RMC15604.1"/>
    </source>
</evidence>
<protein>
    <recommendedName>
        <fullName evidence="3">Reverse transcriptase domain-containing protein</fullName>
    </recommendedName>
</protein>
<keyword evidence="2" id="KW-1185">Reference proteome</keyword>
<name>A0A3M0KVZ6_HIRRU</name>
<gene>
    <name evidence="1" type="ORF">DUI87_07806</name>
</gene>
<evidence type="ECO:0008006" key="3">
    <source>
        <dbReference type="Google" id="ProtNLM"/>
    </source>
</evidence>
<accession>A0A3M0KVZ6</accession>
<dbReference type="Proteomes" id="UP000269221">
    <property type="component" value="Unassembled WGS sequence"/>
</dbReference>
<dbReference type="AlphaFoldDB" id="A0A3M0KVZ6"/>
<sequence>MVTSRGQGPIAQSQWVPMTSDVPQRSILGPVLFNIFIDDTEEGVNGTLSKFVDTKLSSAADNLEDEIPSRGTWTSSRSGHMAIS</sequence>
<dbReference type="OrthoDB" id="8939918at2759"/>
<dbReference type="STRING" id="333673.A0A3M0KVZ6"/>
<proteinExistence type="predicted"/>